<comment type="caution">
    <text evidence="2">The sequence shown here is derived from an EMBL/GenBank/DDBJ whole genome shotgun (WGS) entry which is preliminary data.</text>
</comment>
<reference evidence="2 3" key="1">
    <citation type="journal article" date="2013" name="Int. J. Syst. Evol. Microbiol.">
        <title>Aquimarina gracilis sp. nov., isolated from the gut microflora of a mussel, Mytilus coruscus, and emended description of Aquimarina spongiae.</title>
        <authorList>
            <person name="Park S.C."/>
            <person name="Choe H.N."/>
            <person name="Baik K.S."/>
            <person name="Seong C.N."/>
        </authorList>
    </citation>
    <scope>NUCLEOTIDE SEQUENCE [LARGE SCALE GENOMIC DNA]</scope>
    <source>
        <strain evidence="2 3">PSC32</strain>
    </source>
</reference>
<proteinExistence type="predicted"/>
<dbReference type="InterPro" id="IPR043519">
    <property type="entry name" value="NT_sf"/>
</dbReference>
<dbReference type="InterPro" id="IPR041633">
    <property type="entry name" value="Polbeta"/>
</dbReference>
<dbReference type="SUPFAM" id="SSF81301">
    <property type="entry name" value="Nucleotidyltransferase"/>
    <property type="match status" value="1"/>
</dbReference>
<dbReference type="RefSeq" id="WP_324181500.1">
    <property type="nucleotide sequence ID" value="NZ_BAABAW010000014.1"/>
</dbReference>
<evidence type="ECO:0000259" key="1">
    <source>
        <dbReference type="Pfam" id="PF18765"/>
    </source>
</evidence>
<feature type="domain" description="Polymerase beta nucleotidyltransferase" evidence="1">
    <location>
        <begin position="14"/>
        <end position="104"/>
    </location>
</feature>
<dbReference type="EMBL" id="JAYKLX010000009">
    <property type="protein sequence ID" value="MEB3347475.1"/>
    <property type="molecule type" value="Genomic_DNA"/>
</dbReference>
<dbReference type="Gene3D" id="3.30.460.10">
    <property type="entry name" value="Beta Polymerase, domain 2"/>
    <property type="match status" value="1"/>
</dbReference>
<dbReference type="Pfam" id="PF18765">
    <property type="entry name" value="Polbeta"/>
    <property type="match status" value="1"/>
</dbReference>
<organism evidence="2 3">
    <name type="scientific">Aquimarina gracilis</name>
    <dbReference type="NCBI Taxonomy" id="874422"/>
    <lineage>
        <taxon>Bacteria</taxon>
        <taxon>Pseudomonadati</taxon>
        <taxon>Bacteroidota</taxon>
        <taxon>Flavobacteriia</taxon>
        <taxon>Flavobacteriales</taxon>
        <taxon>Flavobacteriaceae</taxon>
        <taxon>Aquimarina</taxon>
    </lineage>
</organism>
<evidence type="ECO:0000313" key="2">
    <source>
        <dbReference type="EMBL" id="MEB3347475.1"/>
    </source>
</evidence>
<sequence length="250" mass="29186">MTLDQITKEFVSKWKNEKHVEGVLLTGSYATGMQKKDSDIDIRIVFSKDCKLFVKGVEKVSGKLISFLGNSADNVQRMFHVHLNNFSKFQARVFDNGKILYDRNGEVKLLKDEANMIMKRPFRELSPIEQEMGLYGIWKSKEELLKNNDYQFNLNYYLFLQDLFVFYSKKLRVEIIHPASFKLDLYLFDSSFTKGYNINAFPDNDFALEFVEALKKKSITEKRVSIKKLWGLISQDCLLDFDNFIITSGE</sequence>
<dbReference type="Proteomes" id="UP001327027">
    <property type="component" value="Unassembled WGS sequence"/>
</dbReference>
<evidence type="ECO:0000313" key="3">
    <source>
        <dbReference type="Proteomes" id="UP001327027"/>
    </source>
</evidence>
<gene>
    <name evidence="2" type="ORF">U6A24_18515</name>
</gene>
<name>A0ABU6A093_9FLAO</name>
<protein>
    <submittedName>
        <fullName evidence="2">Nucleotidyltransferase domain-containing protein</fullName>
    </submittedName>
</protein>
<accession>A0ABU6A093</accession>
<keyword evidence="3" id="KW-1185">Reference proteome</keyword>
<dbReference type="CDD" id="cd05403">
    <property type="entry name" value="NT_KNTase_like"/>
    <property type="match status" value="1"/>
</dbReference>